<organism evidence="13 14">
    <name type="scientific">Symbiodinium pilosum</name>
    <name type="common">Dinoflagellate</name>
    <dbReference type="NCBI Taxonomy" id="2952"/>
    <lineage>
        <taxon>Eukaryota</taxon>
        <taxon>Sar</taxon>
        <taxon>Alveolata</taxon>
        <taxon>Dinophyceae</taxon>
        <taxon>Suessiales</taxon>
        <taxon>Symbiodiniaceae</taxon>
        <taxon>Symbiodinium</taxon>
    </lineage>
</organism>
<dbReference type="GO" id="GO:0005737">
    <property type="term" value="C:cytoplasm"/>
    <property type="evidence" value="ECO:0007669"/>
    <property type="project" value="TreeGrafter"/>
</dbReference>
<keyword evidence="14" id="KW-1185">Reference proteome</keyword>
<sequence>MEDGPAVAVIGAGLAGLSFAAAWTQDARGSQVPSSPRRLVVFEQSTTLDPGALRWLPLADRGMKALRTLACPLVLTQNQEARSLPRAELLKWLAASLPAGAIRFGNNLTGMHSDPAGRKICCTFQSRERGNAEVTEGPFDVIVAADGLRSDVRSYCQAICQEGEGRLQNLILGGSVLLVGDARRVFRHERDLGFGRIFGGGNTALAEGVQLAGSLLNASSCARKRSHHEVLEALRDRSLCAYHVATVMGCDGTAESGSGFVTKMKACASFPSRIMDFPPEVRELVQQLKSAGMEIDESNPQEILQALFKVQQMAAGKKKDEMVKKEDALPGRSEAMDVSSHHYVLKNPMKGPWPAGYQVCVFANGCFWGSEKGIWRLPGGGIYSTAVGYAGGYTPNPSYEEACSGRTGHTEAVQVVFDPTKISLVDILRWFWEAHDPTQGMGQGNDRGTQYRSALYYFDDEQKQLFESSKTAYEAALKANGKGRGAITTEIKAASEFDGNVFFYAEDYHQQYLAKPGARPYCSAQPQQVSLPSFEQWCPAALQKKHAPKLPEEFWSAHGPKPHCVIRSPNEPIKWYLTGASQGFSADQLFGVLNSNLQRGVQLPVFQPSALLEMMVCTGNRRGRLVLAALLGHEIKESTLSTAVLHGVPACGDAWLCLPVVAATLAKVMGGGPELATDQTGPKCIGKREYICEQVQASNEPTVMQSATLDEHGEWTGSVRPGGVYVLTCYRGYQVDGESQVNMTCSKNAEWPAKPWCEDIDDCSKLLYGCGPAGLCNDLQDGAECICERGADRSFASNGEVVCHFKGTTDCGGRNCGSHGVCVHLKEYQNTFDTGNSSFRCSCERGYMDDGEKCVAADCGPLQDPFGTWHGSHAYLGEYTLECKEDAFVWGGTEQAATISCPSFGRWRTVPRCLSPLEELRAAERERMSFIFHVCASIACIISAALAAGLTMGLVSLEPVELQIIEAARLDDCTTEKERERLQKQKDAAKRILPLLKDHHLLLVTLLLLNALANEALPIFLDDLLSPVFAVLLSVTFVLICGEILPSAVFTGPAQLTVSSWFIPVVRFLLAAMYCIAKPIANILDQALVHDREERFSRPEVRSVLRLHSPSGHLAAQEAYREREGSAEGSPGGQSCLSGSRSAAENRLLPTEDPTDPPSVLNDLEVDLCMAVLLLGDTLVADNPAFYTLKLCARRVMPVDFHSPAIAVAAEAVSFNKDFVVVFPSIANVDWPVEVNWEEIVGILRTSDLLASQTCTPVGSLCKRKQRPARIEAHETVADALARIADACDTPCGTGVIHRNDDFFGIFDGEEALCGALAEHEEVPVPCTPSDRLSRQRREAGLGMIHSRSDASPASSIGSPTREIPESAQVTGRTLREVASIALEPVDEKEARDRFYTEPQPDAVQSISLPVPSRSTSNMEVAKSASCSARNASVFREENESEDFLPTDLTLETALGEDRLEEPSQAEGVGQSSRPKPARLSTEVELTALQAVEPVEPGREVSAALTETQGEPIEKDADLEEISLGSRPSQPGSRGQE</sequence>
<keyword evidence="3" id="KW-0560">Oxidoreductase</keyword>
<keyword evidence="8" id="KW-0245">EGF-like domain</keyword>
<evidence type="ECO:0000256" key="4">
    <source>
        <dbReference type="ARBA" id="ARBA00030273"/>
    </source>
</evidence>
<feature type="region of interest" description="Disordered" evidence="10">
    <location>
        <begin position="1390"/>
        <end position="1422"/>
    </location>
</feature>
<evidence type="ECO:0000313" key="13">
    <source>
        <dbReference type="EMBL" id="CAE7523323.1"/>
    </source>
</evidence>
<feature type="compositionally biased region" description="Polar residues" evidence="10">
    <location>
        <begin position="1526"/>
        <end position="1537"/>
    </location>
</feature>
<dbReference type="Gene3D" id="3.30.1060.10">
    <property type="entry name" value="Peptide methionine sulphoxide reductase MsrA"/>
    <property type="match status" value="1"/>
</dbReference>
<keyword evidence="9" id="KW-0472">Membrane</keyword>
<dbReference type="GO" id="GO:0008113">
    <property type="term" value="F:peptide-methionine (S)-S-oxide reductase activity"/>
    <property type="evidence" value="ECO:0007669"/>
    <property type="project" value="UniProtKB-EC"/>
</dbReference>
<dbReference type="Gene3D" id="3.50.50.60">
    <property type="entry name" value="FAD/NAD(P)-binding domain"/>
    <property type="match status" value="1"/>
</dbReference>
<dbReference type="InterPro" id="IPR002569">
    <property type="entry name" value="Met_Sox_Rdtase_MsrA_dom"/>
</dbReference>
<evidence type="ECO:0000256" key="2">
    <source>
        <dbReference type="ARBA" id="ARBA00012502"/>
    </source>
</evidence>
<dbReference type="EC" id="1.8.4.11" evidence="2"/>
<dbReference type="InterPro" id="IPR050162">
    <property type="entry name" value="MsrA_MetSO_reductase"/>
</dbReference>
<dbReference type="PROSITE" id="PS51846">
    <property type="entry name" value="CNNM"/>
    <property type="match status" value="1"/>
</dbReference>
<dbReference type="GO" id="GO:0016020">
    <property type="term" value="C:membrane"/>
    <property type="evidence" value="ECO:0007669"/>
    <property type="project" value="UniProtKB-UniRule"/>
</dbReference>
<dbReference type="PANTHER" id="PTHR42799">
    <property type="entry name" value="MITOCHONDRIAL PEPTIDE METHIONINE SULFOXIDE REDUCTASE"/>
    <property type="match status" value="1"/>
</dbReference>
<dbReference type="SMART" id="SM00181">
    <property type="entry name" value="EGF"/>
    <property type="match status" value="2"/>
</dbReference>
<feature type="compositionally biased region" description="Polar residues" evidence="10">
    <location>
        <begin position="1350"/>
        <end position="1359"/>
    </location>
</feature>
<keyword evidence="9" id="KW-0812">Transmembrane</keyword>
<accession>A0A812TFH5</accession>
<evidence type="ECO:0000256" key="3">
    <source>
        <dbReference type="ARBA" id="ARBA00023002"/>
    </source>
</evidence>
<dbReference type="InterPro" id="IPR036188">
    <property type="entry name" value="FAD/NAD-bd_sf"/>
</dbReference>
<dbReference type="HAMAP" id="MF_01401">
    <property type="entry name" value="MsrA"/>
    <property type="match status" value="1"/>
</dbReference>
<feature type="region of interest" description="Disordered" evidence="10">
    <location>
        <begin position="1118"/>
        <end position="1140"/>
    </location>
</feature>
<dbReference type="NCBIfam" id="TIGR00401">
    <property type="entry name" value="msrA"/>
    <property type="match status" value="1"/>
</dbReference>
<feature type="region of interest" description="Disordered" evidence="10">
    <location>
        <begin position="1452"/>
        <end position="1537"/>
    </location>
</feature>
<evidence type="ECO:0000256" key="1">
    <source>
        <dbReference type="ARBA" id="ARBA00005591"/>
    </source>
</evidence>
<feature type="compositionally biased region" description="Polar residues" evidence="10">
    <location>
        <begin position="1403"/>
        <end position="1422"/>
    </location>
</feature>
<keyword evidence="9" id="KW-1133">Transmembrane helix</keyword>
<dbReference type="SUPFAM" id="SSF51905">
    <property type="entry name" value="FAD/NAD(P)-binding domain"/>
    <property type="match status" value="1"/>
</dbReference>
<evidence type="ECO:0000256" key="10">
    <source>
        <dbReference type="SAM" id="MobiDB-lite"/>
    </source>
</evidence>
<reference evidence="13" key="1">
    <citation type="submission" date="2021-02" db="EMBL/GenBank/DDBJ databases">
        <authorList>
            <person name="Dougan E. K."/>
            <person name="Rhodes N."/>
            <person name="Thang M."/>
            <person name="Chan C."/>
        </authorList>
    </citation>
    <scope>NUCLEOTIDE SEQUENCE</scope>
</reference>
<proteinExistence type="inferred from homology"/>
<feature type="domain" description="EGF-like" evidence="11">
    <location>
        <begin position="759"/>
        <end position="797"/>
    </location>
</feature>
<protein>
    <recommendedName>
        <fullName evidence="2">peptide-methionine (S)-S-oxide reductase</fullName>
        <ecNumber evidence="2">1.8.4.11</ecNumber>
    </recommendedName>
    <alternativeName>
        <fullName evidence="5">Peptide-methionine (S)-S-oxide reductase</fullName>
    </alternativeName>
    <alternativeName>
        <fullName evidence="4">Protein-methionine-S-oxide reductase</fullName>
    </alternativeName>
</protein>
<dbReference type="EMBL" id="CAJNIZ010030380">
    <property type="protein sequence ID" value="CAE7523323.1"/>
    <property type="molecule type" value="Genomic_DNA"/>
</dbReference>
<dbReference type="PANTHER" id="PTHR42799:SF2">
    <property type="entry name" value="MITOCHONDRIAL PEPTIDE METHIONINE SULFOXIDE REDUCTASE"/>
    <property type="match status" value="1"/>
</dbReference>
<evidence type="ECO:0000313" key="14">
    <source>
        <dbReference type="Proteomes" id="UP000649617"/>
    </source>
</evidence>
<dbReference type="InterPro" id="IPR002550">
    <property type="entry name" value="CNNM"/>
</dbReference>
<feature type="region of interest" description="Disordered" evidence="10">
    <location>
        <begin position="1343"/>
        <end position="1370"/>
    </location>
</feature>
<name>A0A812TFH5_SYMPI</name>
<dbReference type="GO" id="GO:0034599">
    <property type="term" value="P:cellular response to oxidative stress"/>
    <property type="evidence" value="ECO:0007669"/>
    <property type="project" value="TreeGrafter"/>
</dbReference>
<dbReference type="Pfam" id="PF01625">
    <property type="entry name" value="PMSR"/>
    <property type="match status" value="1"/>
</dbReference>
<dbReference type="Proteomes" id="UP000649617">
    <property type="component" value="Unassembled WGS sequence"/>
</dbReference>
<feature type="domain" description="CNNM transmembrane" evidence="12">
    <location>
        <begin position="926"/>
        <end position="1118"/>
    </location>
</feature>
<dbReference type="InterPro" id="IPR036509">
    <property type="entry name" value="Met_Sox_Rdtase_MsrA_sf"/>
</dbReference>
<comment type="catalytic activity">
    <reaction evidence="6">
        <text>L-methionyl-[protein] + [thioredoxin]-disulfide + H2O = L-methionyl-(S)-S-oxide-[protein] + [thioredoxin]-dithiol</text>
        <dbReference type="Rhea" id="RHEA:14217"/>
        <dbReference type="Rhea" id="RHEA-COMP:10698"/>
        <dbReference type="Rhea" id="RHEA-COMP:10700"/>
        <dbReference type="Rhea" id="RHEA-COMP:12313"/>
        <dbReference type="Rhea" id="RHEA-COMP:12315"/>
        <dbReference type="ChEBI" id="CHEBI:15377"/>
        <dbReference type="ChEBI" id="CHEBI:16044"/>
        <dbReference type="ChEBI" id="CHEBI:29950"/>
        <dbReference type="ChEBI" id="CHEBI:44120"/>
        <dbReference type="ChEBI" id="CHEBI:50058"/>
        <dbReference type="EC" id="1.8.4.11"/>
    </reaction>
</comment>
<comment type="similarity">
    <text evidence="1">Belongs to the MsrA Met sulfoxide reductase family.</text>
</comment>
<dbReference type="SUPFAM" id="SSF55068">
    <property type="entry name" value="Peptide methionine sulfoxide reductase"/>
    <property type="match status" value="1"/>
</dbReference>
<dbReference type="OrthoDB" id="408721at2759"/>
<evidence type="ECO:0000256" key="8">
    <source>
        <dbReference type="PROSITE-ProRule" id="PRU00076"/>
    </source>
</evidence>
<comment type="catalytic activity">
    <reaction evidence="7">
        <text>[thioredoxin]-disulfide + L-methionine + H2O = L-methionine (S)-S-oxide + [thioredoxin]-dithiol</text>
        <dbReference type="Rhea" id="RHEA:19993"/>
        <dbReference type="Rhea" id="RHEA-COMP:10698"/>
        <dbReference type="Rhea" id="RHEA-COMP:10700"/>
        <dbReference type="ChEBI" id="CHEBI:15377"/>
        <dbReference type="ChEBI" id="CHEBI:29950"/>
        <dbReference type="ChEBI" id="CHEBI:50058"/>
        <dbReference type="ChEBI" id="CHEBI:57844"/>
        <dbReference type="ChEBI" id="CHEBI:58772"/>
        <dbReference type="EC" id="1.8.4.11"/>
    </reaction>
</comment>
<dbReference type="Pfam" id="PF01595">
    <property type="entry name" value="CNNM"/>
    <property type="match status" value="1"/>
</dbReference>
<dbReference type="PROSITE" id="PS50026">
    <property type="entry name" value="EGF_3"/>
    <property type="match status" value="1"/>
</dbReference>
<evidence type="ECO:0000259" key="12">
    <source>
        <dbReference type="PROSITE" id="PS51846"/>
    </source>
</evidence>
<dbReference type="PROSITE" id="PS01186">
    <property type="entry name" value="EGF_2"/>
    <property type="match status" value="1"/>
</dbReference>
<comment type="caution">
    <text evidence="8">Lacks conserved residue(s) required for the propagation of feature annotation.</text>
</comment>
<evidence type="ECO:0000256" key="6">
    <source>
        <dbReference type="ARBA" id="ARBA00047806"/>
    </source>
</evidence>
<evidence type="ECO:0000259" key="11">
    <source>
        <dbReference type="PROSITE" id="PS50026"/>
    </source>
</evidence>
<evidence type="ECO:0000256" key="7">
    <source>
        <dbReference type="ARBA" id="ARBA00048782"/>
    </source>
</evidence>
<evidence type="ECO:0000256" key="9">
    <source>
        <dbReference type="PROSITE-ProRule" id="PRU01193"/>
    </source>
</evidence>
<gene>
    <name evidence="13" type="primary">msrA</name>
    <name evidence="13" type="ORF">SPIL2461_LOCUS13719</name>
</gene>
<evidence type="ECO:0000256" key="5">
    <source>
        <dbReference type="ARBA" id="ARBA00030643"/>
    </source>
</evidence>
<dbReference type="InterPro" id="IPR000742">
    <property type="entry name" value="EGF"/>
</dbReference>
<comment type="caution">
    <text evidence="13">The sequence shown here is derived from an EMBL/GenBank/DDBJ whole genome shotgun (WGS) entry which is preliminary data.</text>
</comment>